<dbReference type="InterPro" id="IPR023198">
    <property type="entry name" value="PGP-like_dom2"/>
</dbReference>
<dbReference type="InterPro" id="IPR036412">
    <property type="entry name" value="HAD-like_sf"/>
</dbReference>
<keyword evidence="2" id="KW-1185">Reference proteome</keyword>
<sequence>MKLLSPPSSLARTSNSVLLFSSSRKLPRPSSGKVRVFHWKPKGVVLAGRMVVRACATKVEEKPPEGTSSTGKWGKVSAVLFDMDGVLCNSEEPSRMAGVDLFAEMGVQVTVEDFVPFMGTGEVLLTIGIILFRALKIELAKTRGQNIFLARKLPYLLDALSSLLGWHATDVYQVHLPKLSCC</sequence>
<organism evidence="1 2">
    <name type="scientific">Punica granatum</name>
    <name type="common">Pomegranate</name>
    <dbReference type="NCBI Taxonomy" id="22663"/>
    <lineage>
        <taxon>Eukaryota</taxon>
        <taxon>Viridiplantae</taxon>
        <taxon>Streptophyta</taxon>
        <taxon>Embryophyta</taxon>
        <taxon>Tracheophyta</taxon>
        <taxon>Spermatophyta</taxon>
        <taxon>Magnoliopsida</taxon>
        <taxon>eudicotyledons</taxon>
        <taxon>Gunneridae</taxon>
        <taxon>Pentapetalae</taxon>
        <taxon>rosids</taxon>
        <taxon>malvids</taxon>
        <taxon>Myrtales</taxon>
        <taxon>Lythraceae</taxon>
        <taxon>Punica</taxon>
    </lineage>
</organism>
<accession>A0A2I0H0A6</accession>
<dbReference type="Gene3D" id="3.40.50.1000">
    <property type="entry name" value="HAD superfamily/HAD-like"/>
    <property type="match status" value="1"/>
</dbReference>
<reference evidence="1 2" key="1">
    <citation type="submission" date="2017-11" db="EMBL/GenBank/DDBJ databases">
        <title>De-novo sequencing of pomegranate (Punica granatum L.) genome.</title>
        <authorList>
            <person name="Akparov Z."/>
            <person name="Amiraslanov A."/>
            <person name="Hajiyeva S."/>
            <person name="Abbasov M."/>
            <person name="Kaur K."/>
            <person name="Hamwieh A."/>
            <person name="Solovyev V."/>
            <person name="Salamov A."/>
            <person name="Braich B."/>
            <person name="Kosarev P."/>
            <person name="Mahmoud A."/>
            <person name="Hajiyev E."/>
            <person name="Babayeva S."/>
            <person name="Izzatullayeva V."/>
            <person name="Mammadov A."/>
            <person name="Mammadov A."/>
            <person name="Sharifova S."/>
            <person name="Ojaghi J."/>
            <person name="Eynullazada K."/>
            <person name="Bayramov B."/>
            <person name="Abdulazimova A."/>
            <person name="Shahmuradov I."/>
        </authorList>
    </citation>
    <scope>NUCLEOTIDE SEQUENCE [LARGE SCALE GENOMIC DNA]</scope>
    <source>
        <strain evidence="2">cv. AG2017</strain>
        <tissue evidence="1">Leaf</tissue>
    </source>
</reference>
<dbReference type="SUPFAM" id="SSF56784">
    <property type="entry name" value="HAD-like"/>
    <property type="match status" value="1"/>
</dbReference>
<dbReference type="AlphaFoldDB" id="A0A2I0H0A6"/>
<protein>
    <submittedName>
        <fullName evidence="1">Uncharacterized protein</fullName>
    </submittedName>
</protein>
<dbReference type="Proteomes" id="UP000233551">
    <property type="component" value="Unassembled WGS sequence"/>
</dbReference>
<evidence type="ECO:0000313" key="2">
    <source>
        <dbReference type="Proteomes" id="UP000233551"/>
    </source>
</evidence>
<gene>
    <name evidence="1" type="ORF">CRG98_050007</name>
</gene>
<proteinExistence type="predicted"/>
<evidence type="ECO:0000313" key="1">
    <source>
        <dbReference type="EMBL" id="PKH82327.1"/>
    </source>
</evidence>
<dbReference type="Gene3D" id="1.10.150.240">
    <property type="entry name" value="Putative phosphatase, domain 2"/>
    <property type="match status" value="1"/>
</dbReference>
<dbReference type="EMBL" id="PGOL01044161">
    <property type="protein sequence ID" value="PKH82327.1"/>
    <property type="molecule type" value="Genomic_DNA"/>
</dbReference>
<comment type="caution">
    <text evidence="1">The sequence shown here is derived from an EMBL/GenBank/DDBJ whole genome shotgun (WGS) entry which is preliminary data.</text>
</comment>
<name>A0A2I0H0A6_PUNGR</name>
<dbReference type="InterPro" id="IPR023214">
    <property type="entry name" value="HAD_sf"/>
</dbReference>
<dbReference type="STRING" id="22663.A0A2I0H0A6"/>